<proteinExistence type="predicted"/>
<accession>U1Q873</accession>
<dbReference type="InterPro" id="IPR000914">
    <property type="entry name" value="SBP_5_dom"/>
</dbReference>
<evidence type="ECO:0000313" key="3">
    <source>
        <dbReference type="Proteomes" id="UP000016498"/>
    </source>
</evidence>
<dbReference type="Gene3D" id="3.10.105.10">
    <property type="entry name" value="Dipeptide-binding Protein, Domain 3"/>
    <property type="match status" value="1"/>
</dbReference>
<dbReference type="SUPFAM" id="SSF53850">
    <property type="entry name" value="Periplasmic binding protein-like II"/>
    <property type="match status" value="1"/>
</dbReference>
<dbReference type="RefSeq" id="WP_021606286.1">
    <property type="nucleotide sequence ID" value="NZ_KE951663.1"/>
</dbReference>
<reference evidence="2 3" key="1">
    <citation type="submission" date="2013-06" db="EMBL/GenBank/DDBJ databases">
        <authorList>
            <person name="Weinstock G."/>
            <person name="Sodergren E."/>
            <person name="Lobos E.A."/>
            <person name="Fulton L."/>
            <person name="Fulton R."/>
            <person name="Courtney L."/>
            <person name="Fronick C."/>
            <person name="O'Laughlin M."/>
            <person name="Godfrey J."/>
            <person name="Wilson R.M."/>
            <person name="Miner T."/>
            <person name="Farmer C."/>
            <person name="Delehaunty K."/>
            <person name="Cordes M."/>
            <person name="Minx P."/>
            <person name="Tomlinson C."/>
            <person name="Chen J."/>
            <person name="Wollam A."/>
            <person name="Pepin K.H."/>
            <person name="Bhonagiri V."/>
            <person name="Zhang X."/>
            <person name="Warren W."/>
            <person name="Mitreva M."/>
            <person name="Mardis E.R."/>
            <person name="Wilson R.K."/>
        </authorList>
    </citation>
    <scope>NUCLEOTIDE SEQUENCE [LARGE SCALE GENOMIC DNA]</scope>
    <source>
        <strain evidence="2 3">F0510</strain>
    </source>
</reference>
<dbReference type="GO" id="GO:1904680">
    <property type="term" value="F:peptide transmembrane transporter activity"/>
    <property type="evidence" value="ECO:0007669"/>
    <property type="project" value="TreeGrafter"/>
</dbReference>
<sequence length="158" mass="17685">RIVLEPTPAYAGGRTVANKGITFKLYTSYDSVYNDLLAGALDIADSIPDAFLPTFREQLQGRAINKPAAYFQGLAIDVTHEHWKMDEEGRARRAAICRAIDRKLICEKLYYGTRTPAKDFTAPTVEGWTAEVPGNEVLTYDPDEARRLWAQAEAISKF</sequence>
<dbReference type="EMBL" id="AWSD01000161">
    <property type="protein sequence ID" value="ERH18666.1"/>
    <property type="molecule type" value="Genomic_DNA"/>
</dbReference>
<dbReference type="PATRIC" id="fig|1227262.3.peg.1336"/>
<name>U1Q873_9ACTO</name>
<dbReference type="Gene3D" id="3.40.190.10">
    <property type="entry name" value="Periplasmic binding protein-like II"/>
    <property type="match status" value="1"/>
</dbReference>
<protein>
    <recommendedName>
        <fullName evidence="1">Solute-binding protein family 5 domain-containing protein</fullName>
    </recommendedName>
</protein>
<dbReference type="Proteomes" id="UP000016498">
    <property type="component" value="Unassembled WGS sequence"/>
</dbReference>
<dbReference type="GO" id="GO:0015833">
    <property type="term" value="P:peptide transport"/>
    <property type="evidence" value="ECO:0007669"/>
    <property type="project" value="TreeGrafter"/>
</dbReference>
<dbReference type="HOGENOM" id="CLU_1672857_0_0_11"/>
<dbReference type="PANTHER" id="PTHR30290:SF83">
    <property type="entry name" value="ABC TRANSPORTER SUBSTRATE-BINDING PROTEIN"/>
    <property type="match status" value="1"/>
</dbReference>
<dbReference type="AlphaFoldDB" id="U1Q873"/>
<feature type="non-terminal residue" evidence="2">
    <location>
        <position position="1"/>
    </location>
</feature>
<gene>
    <name evidence="2" type="ORF">HMPREF1549_01631</name>
</gene>
<comment type="caution">
    <text evidence="2">The sequence shown here is derived from an EMBL/GenBank/DDBJ whole genome shotgun (WGS) entry which is preliminary data.</text>
</comment>
<evidence type="ECO:0000313" key="2">
    <source>
        <dbReference type="EMBL" id="ERH18666.1"/>
    </source>
</evidence>
<dbReference type="PANTHER" id="PTHR30290">
    <property type="entry name" value="PERIPLASMIC BINDING COMPONENT OF ABC TRANSPORTER"/>
    <property type="match status" value="1"/>
</dbReference>
<feature type="domain" description="Solute-binding protein family 5" evidence="1">
    <location>
        <begin position="1"/>
        <end position="153"/>
    </location>
</feature>
<dbReference type="Pfam" id="PF00496">
    <property type="entry name" value="SBP_bac_5"/>
    <property type="match status" value="1"/>
</dbReference>
<organism evidence="2 3">
    <name type="scientific">Actinomyces johnsonii F0510</name>
    <dbReference type="NCBI Taxonomy" id="1227262"/>
    <lineage>
        <taxon>Bacteria</taxon>
        <taxon>Bacillati</taxon>
        <taxon>Actinomycetota</taxon>
        <taxon>Actinomycetes</taxon>
        <taxon>Actinomycetales</taxon>
        <taxon>Actinomycetaceae</taxon>
        <taxon>Actinomyces</taxon>
    </lineage>
</organism>
<dbReference type="InterPro" id="IPR039424">
    <property type="entry name" value="SBP_5"/>
</dbReference>
<evidence type="ECO:0000259" key="1">
    <source>
        <dbReference type="Pfam" id="PF00496"/>
    </source>
</evidence>